<dbReference type="Gene3D" id="3.40.1620.10">
    <property type="entry name" value="YefM-like domain"/>
    <property type="match status" value="1"/>
</dbReference>
<dbReference type="EMBL" id="CP000767">
    <property type="protein sequence ID" value="EAT99825.1"/>
    <property type="molecule type" value="Genomic_DNA"/>
</dbReference>
<evidence type="ECO:0000256" key="2">
    <source>
        <dbReference type="RuleBase" id="RU362080"/>
    </source>
</evidence>
<dbReference type="KEGG" id="ccv:CCV52592_1153"/>
<dbReference type="GeneID" id="61002210"/>
<gene>
    <name evidence="3" type="ORF">CCV52592_1153</name>
</gene>
<proteinExistence type="inferred from homology"/>
<comment type="similarity">
    <text evidence="1 2">Belongs to the phD/YefM antitoxin family.</text>
</comment>
<dbReference type="SUPFAM" id="SSF143120">
    <property type="entry name" value="YefM-like"/>
    <property type="match status" value="1"/>
</dbReference>
<dbReference type="AlphaFoldDB" id="A7GYC4"/>
<organism evidence="3 4">
    <name type="scientific">Campylobacter curvus (strain 525.92)</name>
    <dbReference type="NCBI Taxonomy" id="360105"/>
    <lineage>
        <taxon>Bacteria</taxon>
        <taxon>Pseudomonadati</taxon>
        <taxon>Campylobacterota</taxon>
        <taxon>Epsilonproteobacteria</taxon>
        <taxon>Campylobacterales</taxon>
        <taxon>Campylobacteraceae</taxon>
        <taxon>Campylobacter</taxon>
    </lineage>
</organism>
<keyword evidence="4" id="KW-1185">Reference proteome</keyword>
<reference evidence="3" key="1">
    <citation type="submission" date="2016-07" db="EMBL/GenBank/DDBJ databases">
        <title>Comparative genomics of the Campylobacter concisus group.</title>
        <authorList>
            <person name="Miller W.G."/>
            <person name="Yee E."/>
            <person name="Chapman M.H."/>
            <person name="Huynh S."/>
            <person name="Bono J.L."/>
            <person name="On S.L.W."/>
            <person name="StLeger J."/>
            <person name="Foster G."/>
            <person name="Parker C.T."/>
        </authorList>
    </citation>
    <scope>NUCLEOTIDE SEQUENCE</scope>
    <source>
        <strain evidence="3">525.92</strain>
    </source>
</reference>
<evidence type="ECO:0000256" key="1">
    <source>
        <dbReference type="ARBA" id="ARBA00009981"/>
    </source>
</evidence>
<dbReference type="HOGENOM" id="CLU_2732444_0_0_7"/>
<name>A7GYC4_CAMC5</name>
<comment type="function">
    <text evidence="2">Antitoxin component of a type II toxin-antitoxin (TA) system.</text>
</comment>
<sequence length="76" mass="8572">MTAFSKDEIYTATEVVRNFSSVLTKISKAELKRAVIVKNNKFEAVLLNMGEYERLQEAVSVLEAIYTAKKRENGGE</sequence>
<evidence type="ECO:0000313" key="4">
    <source>
        <dbReference type="Proteomes" id="UP000006380"/>
    </source>
</evidence>
<accession>A7GYC4</accession>
<dbReference type="STRING" id="360105.CCV52592_1153"/>
<protein>
    <recommendedName>
        <fullName evidence="2">Antitoxin</fullName>
    </recommendedName>
</protein>
<dbReference type="RefSeq" id="WP_009650391.1">
    <property type="nucleotide sequence ID" value="NC_009715.2"/>
</dbReference>
<dbReference type="InterPro" id="IPR036165">
    <property type="entry name" value="YefM-like_sf"/>
</dbReference>
<dbReference type="OrthoDB" id="9811091at2"/>
<dbReference type="Proteomes" id="UP000006380">
    <property type="component" value="Chromosome"/>
</dbReference>
<dbReference type="InterPro" id="IPR006442">
    <property type="entry name" value="Antitoxin_Phd/YefM"/>
</dbReference>
<dbReference type="Pfam" id="PF02604">
    <property type="entry name" value="PhdYeFM_antitox"/>
    <property type="match status" value="1"/>
</dbReference>
<evidence type="ECO:0000313" key="3">
    <source>
        <dbReference type="EMBL" id="EAT99825.1"/>
    </source>
</evidence>